<dbReference type="GO" id="GO:0016020">
    <property type="term" value="C:membrane"/>
    <property type="evidence" value="ECO:0007669"/>
    <property type="project" value="UniProtKB-SubCell"/>
</dbReference>
<dbReference type="SMART" id="SM00409">
    <property type="entry name" value="IG"/>
    <property type="match status" value="2"/>
</dbReference>
<dbReference type="SMART" id="SM00408">
    <property type="entry name" value="IGc2"/>
    <property type="match status" value="2"/>
</dbReference>
<organism evidence="7">
    <name type="scientific">Oppiella nova</name>
    <dbReference type="NCBI Taxonomy" id="334625"/>
    <lineage>
        <taxon>Eukaryota</taxon>
        <taxon>Metazoa</taxon>
        <taxon>Ecdysozoa</taxon>
        <taxon>Arthropoda</taxon>
        <taxon>Chelicerata</taxon>
        <taxon>Arachnida</taxon>
        <taxon>Acari</taxon>
        <taxon>Acariformes</taxon>
        <taxon>Sarcoptiformes</taxon>
        <taxon>Oribatida</taxon>
        <taxon>Brachypylina</taxon>
        <taxon>Oppioidea</taxon>
        <taxon>Oppiidae</taxon>
        <taxon>Oppiella</taxon>
    </lineage>
</organism>
<dbReference type="InterPro" id="IPR003961">
    <property type="entry name" value="FN3_dom"/>
</dbReference>
<dbReference type="InterPro" id="IPR036179">
    <property type="entry name" value="Ig-like_dom_sf"/>
</dbReference>
<dbReference type="AlphaFoldDB" id="A0A7R9M5N1"/>
<feature type="compositionally biased region" description="Polar residues" evidence="3">
    <location>
        <begin position="418"/>
        <end position="427"/>
    </location>
</feature>
<dbReference type="InterPro" id="IPR036116">
    <property type="entry name" value="FN3_sf"/>
</dbReference>
<keyword evidence="1" id="KW-0677">Repeat</keyword>
<dbReference type="SUPFAM" id="SSF49265">
    <property type="entry name" value="Fibronectin type III"/>
    <property type="match status" value="1"/>
</dbReference>
<dbReference type="InterPro" id="IPR007110">
    <property type="entry name" value="Ig-like_dom"/>
</dbReference>
<keyword evidence="4" id="KW-0812">Transmembrane</keyword>
<dbReference type="Pfam" id="PF00041">
    <property type="entry name" value="fn3"/>
    <property type="match status" value="1"/>
</dbReference>
<evidence type="ECO:0008006" key="9">
    <source>
        <dbReference type="Google" id="ProtNLM"/>
    </source>
</evidence>
<dbReference type="SMART" id="SM00060">
    <property type="entry name" value="FN3"/>
    <property type="match status" value="1"/>
</dbReference>
<name>A0A7R9M5N1_9ACAR</name>
<proteinExistence type="predicted"/>
<dbReference type="GO" id="GO:0098609">
    <property type="term" value="P:cell-cell adhesion"/>
    <property type="evidence" value="ECO:0007669"/>
    <property type="project" value="TreeGrafter"/>
</dbReference>
<protein>
    <recommendedName>
        <fullName evidence="9">Nephrin</fullName>
    </recommendedName>
</protein>
<feature type="transmembrane region" description="Helical" evidence="4">
    <location>
        <begin position="367"/>
        <end position="390"/>
    </location>
</feature>
<dbReference type="InterPro" id="IPR013151">
    <property type="entry name" value="Immunoglobulin_dom"/>
</dbReference>
<dbReference type="OrthoDB" id="10028801at2759"/>
<feature type="domain" description="Fibronectin type-III" evidence="6">
    <location>
        <begin position="248"/>
        <end position="343"/>
    </location>
</feature>
<feature type="domain" description="Ig-like" evidence="5">
    <location>
        <begin position="121"/>
        <end position="241"/>
    </location>
</feature>
<keyword evidence="2" id="KW-1015">Disulfide bond</keyword>
<dbReference type="PROSITE" id="PS50853">
    <property type="entry name" value="FN3"/>
    <property type="match status" value="1"/>
</dbReference>
<reference evidence="7" key="1">
    <citation type="submission" date="2020-11" db="EMBL/GenBank/DDBJ databases">
        <authorList>
            <person name="Tran Van P."/>
        </authorList>
    </citation>
    <scope>NUCLEOTIDE SEQUENCE</scope>
</reference>
<accession>A0A7R9M5N1</accession>
<dbReference type="EMBL" id="CAJPVJ010007405">
    <property type="protein sequence ID" value="CAG2171206.1"/>
    <property type="molecule type" value="Genomic_DNA"/>
</dbReference>
<evidence type="ECO:0000256" key="2">
    <source>
        <dbReference type="ARBA" id="ARBA00023157"/>
    </source>
</evidence>
<evidence type="ECO:0000313" key="7">
    <source>
        <dbReference type="EMBL" id="CAD7654019.1"/>
    </source>
</evidence>
<keyword evidence="4" id="KW-1133">Transmembrane helix</keyword>
<feature type="domain" description="Ig-like" evidence="5">
    <location>
        <begin position="21"/>
        <end position="116"/>
    </location>
</feature>
<dbReference type="Proteomes" id="UP000728032">
    <property type="component" value="Unassembled WGS sequence"/>
</dbReference>
<dbReference type="Pfam" id="PF00047">
    <property type="entry name" value="ig"/>
    <property type="match status" value="1"/>
</dbReference>
<evidence type="ECO:0000256" key="1">
    <source>
        <dbReference type="ARBA" id="ARBA00022737"/>
    </source>
</evidence>
<dbReference type="PROSITE" id="PS50835">
    <property type="entry name" value="IG_LIKE"/>
    <property type="match status" value="2"/>
</dbReference>
<feature type="compositionally biased region" description="Low complexity" evidence="3">
    <location>
        <begin position="407"/>
        <end position="416"/>
    </location>
</feature>
<dbReference type="InterPro" id="IPR003599">
    <property type="entry name" value="Ig_sub"/>
</dbReference>
<evidence type="ECO:0000259" key="5">
    <source>
        <dbReference type="PROSITE" id="PS50835"/>
    </source>
</evidence>
<evidence type="ECO:0000313" key="8">
    <source>
        <dbReference type="Proteomes" id="UP000728032"/>
    </source>
</evidence>
<keyword evidence="4" id="KW-0472">Membrane</keyword>
<dbReference type="Pfam" id="PF13927">
    <property type="entry name" value="Ig_3"/>
    <property type="match status" value="1"/>
</dbReference>
<keyword evidence="8" id="KW-1185">Reference proteome</keyword>
<gene>
    <name evidence="7" type="ORF">ONB1V03_LOCUS10669</name>
</gene>
<dbReference type="SUPFAM" id="SSF48726">
    <property type="entry name" value="Immunoglobulin"/>
    <property type="match status" value="2"/>
</dbReference>
<dbReference type="PANTHER" id="PTHR44170:SF6">
    <property type="entry name" value="CONTACTIN"/>
    <property type="match status" value="1"/>
</dbReference>
<evidence type="ECO:0000259" key="6">
    <source>
        <dbReference type="PROSITE" id="PS50853"/>
    </source>
</evidence>
<dbReference type="EMBL" id="OC922230">
    <property type="protein sequence ID" value="CAD7654019.1"/>
    <property type="molecule type" value="Genomic_DNA"/>
</dbReference>
<sequence length="592" mass="65413">MNRNSHKNSALLETIWSNAYLECSVDANPTTDTTIQWRRKVRNESDSSVVSQEIDSMRMRTTVETIDSSGVSGQTGSVLKSTLVIYNTSLEDSGQQFECVANNGVGDGDTAVATLLVLHKPIIDRSPIISKSATDNGSNGRLYCRAQAAPNVTFTWTREGQILQTLTKAVGAVSADADKLKKGSDVSEKDIKYVIESTQQLDLVTFQSVLVIMDVQSQDYGAYQCLARNDLGFDAITIQLNRTSKPDPPLALRVINITESVVQLRWIPGFDGGLGQEFRLRYRPTLSTDPSYSYRDVFPSNSTQILMTGLNEDTEYIFGVQALNSLGHSDFTSDVVKAKTLKETPVTETEKIISKIMNERAGDLPKLILIVSLVGSSLLLFNIVLVVCFVRKRRRKRYEEESDGTDSKTTGSSKTTMEMYQSSNSTGYHKEHNETSLSEEDDENKSQTHDNYSGNTDYEMEISPSGVVTTHSHGISTYLIDDAIAPSQHYPSTRFTSLVSPVGPDLTTNTYFIDRQSDEYASALRKNAYNQQLAVNSTGSISPSPLPSLQPLTISLSNSQSPINHVNYMGPRIGDHLSQPQSVCIPHNYFKH</sequence>
<evidence type="ECO:0000256" key="3">
    <source>
        <dbReference type="SAM" id="MobiDB-lite"/>
    </source>
</evidence>
<dbReference type="InterPro" id="IPR003598">
    <property type="entry name" value="Ig_sub2"/>
</dbReference>
<dbReference type="CDD" id="cd00063">
    <property type="entry name" value="FN3"/>
    <property type="match status" value="1"/>
</dbReference>
<dbReference type="CDD" id="cd00096">
    <property type="entry name" value="Ig"/>
    <property type="match status" value="1"/>
</dbReference>
<evidence type="ECO:0000256" key="4">
    <source>
        <dbReference type="SAM" id="Phobius"/>
    </source>
</evidence>
<dbReference type="PANTHER" id="PTHR44170">
    <property type="entry name" value="PROTEIN SIDEKICK"/>
    <property type="match status" value="1"/>
</dbReference>
<feature type="region of interest" description="Disordered" evidence="3">
    <location>
        <begin position="397"/>
        <end position="460"/>
    </location>
</feature>
<dbReference type="InterPro" id="IPR013783">
    <property type="entry name" value="Ig-like_fold"/>
</dbReference>
<dbReference type="Gene3D" id="2.60.40.10">
    <property type="entry name" value="Immunoglobulins"/>
    <property type="match status" value="3"/>
</dbReference>